<feature type="signal peptide" evidence="1">
    <location>
        <begin position="1"/>
        <end position="19"/>
    </location>
</feature>
<protein>
    <recommendedName>
        <fullName evidence="4">GPI-anchored protein</fullName>
    </recommendedName>
</protein>
<dbReference type="EMBL" id="CP138897">
    <property type="protein sequence ID" value="WPK26424.1"/>
    <property type="molecule type" value="Genomic_DNA"/>
</dbReference>
<dbReference type="AlphaFoldDB" id="A0AAX4HDB4"/>
<gene>
    <name evidence="2" type="ORF">PUMCH_003778</name>
</gene>
<dbReference type="GeneID" id="88174841"/>
<accession>A0AAX4HDB4</accession>
<organism evidence="2 3">
    <name type="scientific">Australozyma saopauloensis</name>
    <dbReference type="NCBI Taxonomy" id="291208"/>
    <lineage>
        <taxon>Eukaryota</taxon>
        <taxon>Fungi</taxon>
        <taxon>Dikarya</taxon>
        <taxon>Ascomycota</taxon>
        <taxon>Saccharomycotina</taxon>
        <taxon>Pichiomycetes</taxon>
        <taxon>Metschnikowiaceae</taxon>
        <taxon>Australozyma</taxon>
    </lineage>
</organism>
<dbReference type="RefSeq" id="XP_062878805.1">
    <property type="nucleotide sequence ID" value="XM_063022735.1"/>
</dbReference>
<evidence type="ECO:0000313" key="3">
    <source>
        <dbReference type="Proteomes" id="UP001338582"/>
    </source>
</evidence>
<dbReference type="KEGG" id="asau:88174841"/>
<sequence>MKFSSILLFLLISTQLSLALSLPLNDGTSDIILDIDNIFTQRFASEEKEDIYNIINKRDTTLTIESVLNALNRSDIVFDVLNLVAYNPRRISAIANVTSSLVGDLNFTAMTQSASKLNLDLNYTKIYNGLMDSGVVSSLLRGILLDESYRPVLVKLINRILEGNKNVLNYVVKDVFKKSKRDELFEKRDNEGSLESFVAGILSSILNSDLVGGIALDTLVALNNTQFLTYTVKKFVANEGYQNMTAQLALDMINSGNIQISLNALNVTGLLDKVLSKPTVIISLVSNVLSGNLQLPALGQYTSAIKSIISDVEDSGTFADLNQYLFAENHSVTKPLLPTDQIVIASTPLRSAKLTATNGTGIYGLLSNKTTSLSAKSTISGLSSSAASPGNPLMGLLGGLLGGGSATTSSLKSTTSSASASNAIGILGLLGALPTTTSLLTTTRVNTQGSGNASLSPSESLAEVNSILSLLRASSAPNSNAQTTSTASPSTDDANLLSLLGLLSLTKGRNRMEAESTLSEAKGVVKAQSGSNGANSLHAFSFLNLVLLCASIIL</sequence>
<proteinExistence type="predicted"/>
<evidence type="ECO:0000313" key="2">
    <source>
        <dbReference type="EMBL" id="WPK26424.1"/>
    </source>
</evidence>
<evidence type="ECO:0008006" key="4">
    <source>
        <dbReference type="Google" id="ProtNLM"/>
    </source>
</evidence>
<keyword evidence="1" id="KW-0732">Signal</keyword>
<keyword evidence="3" id="KW-1185">Reference proteome</keyword>
<name>A0AAX4HDB4_9ASCO</name>
<evidence type="ECO:0000256" key="1">
    <source>
        <dbReference type="SAM" id="SignalP"/>
    </source>
</evidence>
<reference evidence="2 3" key="1">
    <citation type="submission" date="2023-10" db="EMBL/GenBank/DDBJ databases">
        <title>Draft Genome Sequence of Candida saopaulonensis from a very Premature Infant with Sepsis.</title>
        <authorList>
            <person name="Ning Y."/>
            <person name="Dai R."/>
            <person name="Xiao M."/>
            <person name="Xu Y."/>
            <person name="Yan Q."/>
            <person name="Zhang L."/>
        </authorList>
    </citation>
    <scope>NUCLEOTIDE SEQUENCE [LARGE SCALE GENOMIC DNA]</scope>
    <source>
        <strain evidence="2 3">19XY460</strain>
    </source>
</reference>
<feature type="chain" id="PRO_5043657399" description="GPI-anchored protein" evidence="1">
    <location>
        <begin position="20"/>
        <end position="554"/>
    </location>
</feature>
<dbReference type="Proteomes" id="UP001338582">
    <property type="component" value="Chromosome 4"/>
</dbReference>